<gene>
    <name evidence="2" type="ORF">VNO78_28581</name>
</gene>
<comment type="caution">
    <text evidence="2">The sequence shown here is derived from an EMBL/GenBank/DDBJ whole genome shotgun (WGS) entry which is preliminary data.</text>
</comment>
<keyword evidence="1" id="KW-0812">Transmembrane</keyword>
<keyword evidence="1" id="KW-1133">Transmembrane helix</keyword>
<feature type="transmembrane region" description="Helical" evidence="1">
    <location>
        <begin position="90"/>
        <end position="109"/>
    </location>
</feature>
<evidence type="ECO:0000313" key="2">
    <source>
        <dbReference type="EMBL" id="KAK7382917.1"/>
    </source>
</evidence>
<evidence type="ECO:0000256" key="1">
    <source>
        <dbReference type="SAM" id="Phobius"/>
    </source>
</evidence>
<name>A0AAN9WY81_PSOTE</name>
<sequence>MMHLYESNSLSLSLSPLTTSWLILSLTKLLASKHLRESSLGTLDRILVFCFGSTFILHSSVLLAAHYWSILVWERDEGGMGLIDVLRGTPNRFCVWLFLWILCAVALRIKPSEFGEGLMWNIVV</sequence>
<reference evidence="2 3" key="1">
    <citation type="submission" date="2024-01" db="EMBL/GenBank/DDBJ databases">
        <title>The genomes of 5 underutilized Papilionoideae crops provide insights into root nodulation and disease resistanc.</title>
        <authorList>
            <person name="Jiang F."/>
        </authorList>
    </citation>
    <scope>NUCLEOTIDE SEQUENCE [LARGE SCALE GENOMIC DNA]</scope>
    <source>
        <strain evidence="2">DUOXIRENSHENG_FW03</strain>
        <tissue evidence="2">Leaves</tissue>
    </source>
</reference>
<keyword evidence="3" id="KW-1185">Reference proteome</keyword>
<evidence type="ECO:0000313" key="3">
    <source>
        <dbReference type="Proteomes" id="UP001386955"/>
    </source>
</evidence>
<proteinExistence type="predicted"/>
<dbReference type="AlphaFoldDB" id="A0AAN9WY81"/>
<dbReference type="Proteomes" id="UP001386955">
    <property type="component" value="Unassembled WGS sequence"/>
</dbReference>
<feature type="transmembrane region" description="Helical" evidence="1">
    <location>
        <begin position="43"/>
        <end position="70"/>
    </location>
</feature>
<organism evidence="2 3">
    <name type="scientific">Psophocarpus tetragonolobus</name>
    <name type="common">Winged bean</name>
    <name type="synonym">Dolichos tetragonolobus</name>
    <dbReference type="NCBI Taxonomy" id="3891"/>
    <lineage>
        <taxon>Eukaryota</taxon>
        <taxon>Viridiplantae</taxon>
        <taxon>Streptophyta</taxon>
        <taxon>Embryophyta</taxon>
        <taxon>Tracheophyta</taxon>
        <taxon>Spermatophyta</taxon>
        <taxon>Magnoliopsida</taxon>
        <taxon>eudicotyledons</taxon>
        <taxon>Gunneridae</taxon>
        <taxon>Pentapetalae</taxon>
        <taxon>rosids</taxon>
        <taxon>fabids</taxon>
        <taxon>Fabales</taxon>
        <taxon>Fabaceae</taxon>
        <taxon>Papilionoideae</taxon>
        <taxon>50 kb inversion clade</taxon>
        <taxon>NPAAA clade</taxon>
        <taxon>indigoferoid/millettioid clade</taxon>
        <taxon>Phaseoleae</taxon>
        <taxon>Psophocarpus</taxon>
    </lineage>
</organism>
<protein>
    <submittedName>
        <fullName evidence="2">Uncharacterized protein</fullName>
    </submittedName>
</protein>
<dbReference type="EMBL" id="JAYMYS010000008">
    <property type="protein sequence ID" value="KAK7382917.1"/>
    <property type="molecule type" value="Genomic_DNA"/>
</dbReference>
<keyword evidence="1" id="KW-0472">Membrane</keyword>
<accession>A0AAN9WY81</accession>